<dbReference type="GO" id="GO:0003677">
    <property type="term" value="F:DNA binding"/>
    <property type="evidence" value="ECO:0007669"/>
    <property type="project" value="InterPro"/>
</dbReference>
<dbReference type="InterPro" id="IPR039425">
    <property type="entry name" value="RNA_pol_sigma-70-like"/>
</dbReference>
<dbReference type="Proteomes" id="UP000549052">
    <property type="component" value="Unassembled WGS sequence"/>
</dbReference>
<evidence type="ECO:0000259" key="5">
    <source>
        <dbReference type="Pfam" id="PF04542"/>
    </source>
</evidence>
<dbReference type="InterPro" id="IPR013325">
    <property type="entry name" value="RNA_pol_sigma_r2"/>
</dbReference>
<dbReference type="InterPro" id="IPR013324">
    <property type="entry name" value="RNA_pol_sigma_r3/r4-like"/>
</dbReference>
<dbReference type="InterPro" id="IPR036388">
    <property type="entry name" value="WH-like_DNA-bd_sf"/>
</dbReference>
<dbReference type="EMBL" id="JACGXN010000003">
    <property type="protein sequence ID" value="MBA8879009.1"/>
    <property type="molecule type" value="Genomic_DNA"/>
</dbReference>
<evidence type="ECO:0000313" key="7">
    <source>
        <dbReference type="EMBL" id="MBA8879009.1"/>
    </source>
</evidence>
<dbReference type="RefSeq" id="WP_182549685.1">
    <property type="nucleotide sequence ID" value="NZ_JACGXN010000003.1"/>
</dbReference>
<comment type="caution">
    <text evidence="7">The sequence shown here is derived from an EMBL/GenBank/DDBJ whole genome shotgun (WGS) entry which is preliminary data.</text>
</comment>
<keyword evidence="2" id="KW-0805">Transcription regulation</keyword>
<dbReference type="InterPro" id="IPR013249">
    <property type="entry name" value="RNA_pol_sigma70_r4_t2"/>
</dbReference>
<dbReference type="SUPFAM" id="SSF88946">
    <property type="entry name" value="Sigma2 domain of RNA polymerase sigma factors"/>
    <property type="match status" value="1"/>
</dbReference>
<keyword evidence="8" id="KW-1185">Reference proteome</keyword>
<dbReference type="CDD" id="cd06171">
    <property type="entry name" value="Sigma70_r4"/>
    <property type="match status" value="1"/>
</dbReference>
<gene>
    <name evidence="7" type="ORF">FHW16_002727</name>
</gene>
<feature type="domain" description="RNA polymerase sigma-70 region 2" evidence="5">
    <location>
        <begin position="15"/>
        <end position="77"/>
    </location>
</feature>
<reference evidence="7 8" key="1">
    <citation type="submission" date="2020-07" db="EMBL/GenBank/DDBJ databases">
        <title>Genomic Encyclopedia of Type Strains, Phase IV (KMG-V): Genome sequencing to study the core and pangenomes of soil and plant-associated prokaryotes.</title>
        <authorList>
            <person name="Whitman W."/>
        </authorList>
    </citation>
    <scope>NUCLEOTIDE SEQUENCE [LARGE SCALE GENOMIC DNA]</scope>
    <source>
        <strain evidence="7 8">AN3</strain>
    </source>
</reference>
<dbReference type="InterPro" id="IPR007627">
    <property type="entry name" value="RNA_pol_sigma70_r2"/>
</dbReference>
<feature type="domain" description="RNA polymerase sigma factor 70 region 4 type 2" evidence="6">
    <location>
        <begin position="110"/>
        <end position="161"/>
    </location>
</feature>
<dbReference type="InterPro" id="IPR014284">
    <property type="entry name" value="RNA_pol_sigma-70_dom"/>
</dbReference>
<proteinExistence type="inferred from homology"/>
<dbReference type="Pfam" id="PF04542">
    <property type="entry name" value="Sigma70_r2"/>
    <property type="match status" value="1"/>
</dbReference>
<dbReference type="Pfam" id="PF08281">
    <property type="entry name" value="Sigma70_r4_2"/>
    <property type="match status" value="1"/>
</dbReference>
<dbReference type="GO" id="GO:0016987">
    <property type="term" value="F:sigma factor activity"/>
    <property type="evidence" value="ECO:0007669"/>
    <property type="project" value="UniProtKB-KW"/>
</dbReference>
<sequence length="170" mass="19357">MVAEDRPSLLHILTLHYSDLVRHLTRKLGSAASAKDVAQDTYLRLQHVSPDTHVQSPRAYVFRIADNIAVDHLRSEASRARYITSSEVPDQAVDEPLPDRVIDYRQRLTILEQAIAELPPKCREVFLMHKYDDLTHVEIASELGISRSMVEKHVMKALAHCRSRLGDLLD</sequence>
<name>A0A839EJN5_9HYPH</name>
<dbReference type="Gene3D" id="1.10.1740.10">
    <property type="match status" value="1"/>
</dbReference>
<evidence type="ECO:0000256" key="4">
    <source>
        <dbReference type="ARBA" id="ARBA00023163"/>
    </source>
</evidence>
<evidence type="ECO:0000259" key="6">
    <source>
        <dbReference type="Pfam" id="PF08281"/>
    </source>
</evidence>
<dbReference type="AlphaFoldDB" id="A0A839EJN5"/>
<protein>
    <submittedName>
        <fullName evidence="7">RNA polymerase sigma-70 factor (ECF subfamily)</fullName>
    </submittedName>
</protein>
<dbReference type="NCBIfam" id="TIGR02937">
    <property type="entry name" value="sigma70-ECF"/>
    <property type="match status" value="1"/>
</dbReference>
<dbReference type="PANTHER" id="PTHR43133">
    <property type="entry name" value="RNA POLYMERASE ECF-TYPE SIGMA FACTO"/>
    <property type="match status" value="1"/>
</dbReference>
<evidence type="ECO:0000313" key="8">
    <source>
        <dbReference type="Proteomes" id="UP000549052"/>
    </source>
</evidence>
<dbReference type="SUPFAM" id="SSF88659">
    <property type="entry name" value="Sigma3 and sigma4 domains of RNA polymerase sigma factors"/>
    <property type="match status" value="1"/>
</dbReference>
<dbReference type="PANTHER" id="PTHR43133:SF63">
    <property type="entry name" value="RNA POLYMERASE SIGMA FACTOR FECI-RELATED"/>
    <property type="match status" value="1"/>
</dbReference>
<accession>A0A839EJN5</accession>
<comment type="similarity">
    <text evidence="1">Belongs to the sigma-70 factor family. ECF subfamily.</text>
</comment>
<evidence type="ECO:0000256" key="3">
    <source>
        <dbReference type="ARBA" id="ARBA00023082"/>
    </source>
</evidence>
<dbReference type="GO" id="GO:0006352">
    <property type="term" value="P:DNA-templated transcription initiation"/>
    <property type="evidence" value="ECO:0007669"/>
    <property type="project" value="InterPro"/>
</dbReference>
<keyword evidence="3" id="KW-0731">Sigma factor</keyword>
<evidence type="ECO:0000256" key="1">
    <source>
        <dbReference type="ARBA" id="ARBA00010641"/>
    </source>
</evidence>
<keyword evidence="4" id="KW-0804">Transcription</keyword>
<evidence type="ECO:0000256" key="2">
    <source>
        <dbReference type="ARBA" id="ARBA00023015"/>
    </source>
</evidence>
<dbReference type="Gene3D" id="1.10.10.10">
    <property type="entry name" value="Winged helix-like DNA-binding domain superfamily/Winged helix DNA-binding domain"/>
    <property type="match status" value="1"/>
</dbReference>
<organism evidence="7 8">
    <name type="scientific">Phyllobacterium myrsinacearum</name>
    <dbReference type="NCBI Taxonomy" id="28101"/>
    <lineage>
        <taxon>Bacteria</taxon>
        <taxon>Pseudomonadati</taxon>
        <taxon>Pseudomonadota</taxon>
        <taxon>Alphaproteobacteria</taxon>
        <taxon>Hyphomicrobiales</taxon>
        <taxon>Phyllobacteriaceae</taxon>
        <taxon>Phyllobacterium</taxon>
    </lineage>
</organism>